<reference evidence="1" key="1">
    <citation type="submission" date="2023-11" db="EMBL/GenBank/DDBJ databases">
        <authorList>
            <person name="Poullet M."/>
        </authorList>
    </citation>
    <scope>NUCLEOTIDE SEQUENCE</scope>
    <source>
        <strain evidence="1">E1834</strain>
    </source>
</reference>
<protein>
    <submittedName>
        <fullName evidence="1">Uncharacterized protein</fullName>
    </submittedName>
</protein>
<gene>
    <name evidence="1" type="ORF">MENTE1834_LOCUS39083</name>
</gene>
<dbReference type="Proteomes" id="UP001497535">
    <property type="component" value="Unassembled WGS sequence"/>
</dbReference>
<accession>A0ACB1AI82</accession>
<keyword evidence="2" id="KW-1185">Reference proteome</keyword>
<name>A0ACB1AI82_MELEN</name>
<organism evidence="1 2">
    <name type="scientific">Meloidogyne enterolobii</name>
    <name type="common">Root-knot nematode worm</name>
    <name type="synonym">Meloidogyne mayaguensis</name>
    <dbReference type="NCBI Taxonomy" id="390850"/>
    <lineage>
        <taxon>Eukaryota</taxon>
        <taxon>Metazoa</taxon>
        <taxon>Ecdysozoa</taxon>
        <taxon>Nematoda</taxon>
        <taxon>Chromadorea</taxon>
        <taxon>Rhabditida</taxon>
        <taxon>Tylenchina</taxon>
        <taxon>Tylenchomorpha</taxon>
        <taxon>Tylenchoidea</taxon>
        <taxon>Meloidogynidae</taxon>
        <taxon>Meloidogyninae</taxon>
        <taxon>Meloidogyne</taxon>
    </lineage>
</organism>
<dbReference type="EMBL" id="CAVMJV010000087">
    <property type="protein sequence ID" value="CAK5091251.1"/>
    <property type="molecule type" value="Genomic_DNA"/>
</dbReference>
<evidence type="ECO:0000313" key="2">
    <source>
        <dbReference type="Proteomes" id="UP001497535"/>
    </source>
</evidence>
<proteinExistence type="predicted"/>
<evidence type="ECO:0000313" key="1">
    <source>
        <dbReference type="EMBL" id="CAK5091251.1"/>
    </source>
</evidence>
<sequence>MWLLNILIFILLINDAENVKQKLPDIERWNNYVRRLGDVDSKNYSVNENGVYCKVCEKYGKPRRYALFKKHHNDGKMHRTKLSMIFLDNNKHNIKKII</sequence>
<comment type="caution">
    <text evidence="1">The sequence shown here is derived from an EMBL/GenBank/DDBJ whole genome shotgun (WGS) entry which is preliminary data.</text>
</comment>